<reference evidence="1" key="1">
    <citation type="thesis" date="2020" institute="ProQuest LLC" country="789 East Eisenhower Parkway, Ann Arbor, MI, USA">
        <title>Comparative Genomics and Chromosome Evolution.</title>
        <authorList>
            <person name="Mudd A.B."/>
        </authorList>
    </citation>
    <scope>NUCLEOTIDE SEQUENCE</scope>
    <source>
        <strain evidence="1">HN-11 Male</strain>
        <tissue evidence="1">Kidney and liver</tissue>
    </source>
</reference>
<evidence type="ECO:0000313" key="1">
    <source>
        <dbReference type="EMBL" id="KAG9460730.1"/>
    </source>
</evidence>
<dbReference type="EMBL" id="WNTK01043860">
    <property type="protein sequence ID" value="KAG9460730.1"/>
    <property type="molecule type" value="Genomic_DNA"/>
</dbReference>
<accession>A0A8J6BBW4</accession>
<keyword evidence="2" id="KW-1185">Reference proteome</keyword>
<proteinExistence type="predicted"/>
<dbReference type="AlphaFoldDB" id="A0A8J6BBW4"/>
<organism evidence="1 2">
    <name type="scientific">Eleutherodactylus coqui</name>
    <name type="common">Puerto Rican coqui</name>
    <dbReference type="NCBI Taxonomy" id="57060"/>
    <lineage>
        <taxon>Eukaryota</taxon>
        <taxon>Metazoa</taxon>
        <taxon>Chordata</taxon>
        <taxon>Craniata</taxon>
        <taxon>Vertebrata</taxon>
        <taxon>Euteleostomi</taxon>
        <taxon>Amphibia</taxon>
        <taxon>Batrachia</taxon>
        <taxon>Anura</taxon>
        <taxon>Neobatrachia</taxon>
        <taxon>Hyloidea</taxon>
        <taxon>Eleutherodactylidae</taxon>
        <taxon>Eleutherodactylinae</taxon>
        <taxon>Eleutherodactylus</taxon>
        <taxon>Eleutherodactylus</taxon>
    </lineage>
</organism>
<evidence type="ECO:0000313" key="2">
    <source>
        <dbReference type="Proteomes" id="UP000770717"/>
    </source>
</evidence>
<protein>
    <submittedName>
        <fullName evidence="1">Uncharacterized protein</fullName>
    </submittedName>
</protein>
<sequence>MNPTLNLKCLSSSSPHYNFSTKRASYLKYHAPFFHCYTKKNPIKIVLDFFLPFCKKKVIEYIDILYIYKIIVICGICAKQTELQLRLKKKNKKNILPTSPSFFFS</sequence>
<gene>
    <name evidence="1" type="ORF">GDO78_019910</name>
</gene>
<dbReference type="Proteomes" id="UP000770717">
    <property type="component" value="Unassembled WGS sequence"/>
</dbReference>
<comment type="caution">
    <text evidence="1">The sequence shown here is derived from an EMBL/GenBank/DDBJ whole genome shotgun (WGS) entry which is preliminary data.</text>
</comment>
<name>A0A8J6BBW4_ELECQ</name>